<gene>
    <name evidence="1" type="ORF">G2W53_028417</name>
</gene>
<evidence type="ECO:0000313" key="2">
    <source>
        <dbReference type="Proteomes" id="UP000634136"/>
    </source>
</evidence>
<dbReference type="AlphaFoldDB" id="A0A834T0W5"/>
<reference evidence="1" key="1">
    <citation type="submission" date="2020-09" db="EMBL/GenBank/DDBJ databases">
        <title>Genome-Enabled Discovery of Anthraquinone Biosynthesis in Senna tora.</title>
        <authorList>
            <person name="Kang S.-H."/>
            <person name="Pandey R.P."/>
            <person name="Lee C.-M."/>
            <person name="Sim J.-S."/>
            <person name="Jeong J.-T."/>
            <person name="Choi B.-S."/>
            <person name="Jung M."/>
            <person name="Ginzburg D."/>
            <person name="Zhao K."/>
            <person name="Won S.Y."/>
            <person name="Oh T.-J."/>
            <person name="Yu Y."/>
            <person name="Kim N.-H."/>
            <person name="Lee O.R."/>
            <person name="Lee T.-H."/>
            <person name="Bashyal P."/>
            <person name="Kim T.-S."/>
            <person name="Lee W.-H."/>
            <person name="Kawkins C."/>
            <person name="Kim C.-K."/>
            <person name="Kim J.S."/>
            <person name="Ahn B.O."/>
            <person name="Rhee S.Y."/>
            <person name="Sohng J.K."/>
        </authorList>
    </citation>
    <scope>NUCLEOTIDE SEQUENCE</scope>
    <source>
        <tissue evidence="1">Leaf</tissue>
    </source>
</reference>
<evidence type="ECO:0000313" key="1">
    <source>
        <dbReference type="EMBL" id="KAF7814448.1"/>
    </source>
</evidence>
<keyword evidence="2" id="KW-1185">Reference proteome</keyword>
<comment type="caution">
    <text evidence="1">The sequence shown here is derived from an EMBL/GenBank/DDBJ whole genome shotgun (WGS) entry which is preliminary data.</text>
</comment>
<organism evidence="1 2">
    <name type="scientific">Senna tora</name>
    <dbReference type="NCBI Taxonomy" id="362788"/>
    <lineage>
        <taxon>Eukaryota</taxon>
        <taxon>Viridiplantae</taxon>
        <taxon>Streptophyta</taxon>
        <taxon>Embryophyta</taxon>
        <taxon>Tracheophyta</taxon>
        <taxon>Spermatophyta</taxon>
        <taxon>Magnoliopsida</taxon>
        <taxon>eudicotyledons</taxon>
        <taxon>Gunneridae</taxon>
        <taxon>Pentapetalae</taxon>
        <taxon>rosids</taxon>
        <taxon>fabids</taxon>
        <taxon>Fabales</taxon>
        <taxon>Fabaceae</taxon>
        <taxon>Caesalpinioideae</taxon>
        <taxon>Cassia clade</taxon>
        <taxon>Senna</taxon>
    </lineage>
</organism>
<dbReference type="EMBL" id="JAAIUW010000009">
    <property type="protein sequence ID" value="KAF7814448.1"/>
    <property type="molecule type" value="Genomic_DNA"/>
</dbReference>
<protein>
    <submittedName>
        <fullName evidence="1">Uncharacterized protein</fullName>
    </submittedName>
</protein>
<dbReference type="Proteomes" id="UP000634136">
    <property type="component" value="Unassembled WGS sequence"/>
</dbReference>
<name>A0A834T0W5_9FABA</name>
<sequence length="63" mass="7208">MNFKSMKMEGMFGARVRDCQVQIQSTHGDDDVVFLKIINITEINVFNEQINDLLHLNAVTIVL</sequence>
<accession>A0A834T0W5</accession>
<proteinExistence type="predicted"/>